<name>T1B5J3_9ZZZZ</name>
<accession>T1B5J3</accession>
<reference evidence="2" key="1">
    <citation type="submission" date="2013-08" db="EMBL/GenBank/DDBJ databases">
        <authorList>
            <person name="Mendez C."/>
            <person name="Richter M."/>
            <person name="Ferrer M."/>
            <person name="Sanchez J."/>
        </authorList>
    </citation>
    <scope>NUCLEOTIDE SEQUENCE</scope>
</reference>
<comment type="caution">
    <text evidence="2">The sequence shown here is derived from an EMBL/GenBank/DDBJ whole genome shotgun (WGS) entry which is preliminary data.</text>
</comment>
<gene>
    <name evidence="2" type="ORF">B1A_14140</name>
</gene>
<dbReference type="PANTHER" id="PTHR10625:SF10">
    <property type="entry name" value="HISTONE DEACETYLASE HDAC1"/>
    <property type="match status" value="1"/>
</dbReference>
<dbReference type="InterPro" id="IPR037138">
    <property type="entry name" value="His_deacetylse_dom_sf"/>
</dbReference>
<dbReference type="AlphaFoldDB" id="T1B5J3"/>
<protein>
    <submittedName>
        <fullName evidence="2">Histone deacetylase superfamily</fullName>
        <ecNumber evidence="2">3.5.1.98</ecNumber>
    </submittedName>
</protein>
<evidence type="ECO:0000313" key="2">
    <source>
        <dbReference type="EMBL" id="EQD48199.1"/>
    </source>
</evidence>
<dbReference type="Pfam" id="PF00850">
    <property type="entry name" value="Hist_deacetyl"/>
    <property type="match status" value="1"/>
</dbReference>
<dbReference type="EMBL" id="AUZX01010375">
    <property type="protein sequence ID" value="EQD48199.1"/>
    <property type="molecule type" value="Genomic_DNA"/>
</dbReference>
<proteinExistence type="predicted"/>
<dbReference type="Gene3D" id="3.40.800.20">
    <property type="entry name" value="Histone deacetylase domain"/>
    <property type="match status" value="1"/>
</dbReference>
<keyword evidence="2" id="KW-0378">Hydrolase</keyword>
<feature type="domain" description="Histone deacetylase" evidence="1">
    <location>
        <begin position="8"/>
        <end position="77"/>
    </location>
</feature>
<dbReference type="EC" id="3.5.1.98" evidence="2"/>
<dbReference type="GO" id="GO:0141221">
    <property type="term" value="F:histone deacetylase activity, hydrolytic mechanism"/>
    <property type="evidence" value="ECO:0007669"/>
    <property type="project" value="UniProtKB-EC"/>
</dbReference>
<organism evidence="2">
    <name type="scientific">mine drainage metagenome</name>
    <dbReference type="NCBI Taxonomy" id="410659"/>
    <lineage>
        <taxon>unclassified sequences</taxon>
        <taxon>metagenomes</taxon>
        <taxon>ecological metagenomes</taxon>
    </lineage>
</organism>
<dbReference type="SUPFAM" id="SSF52768">
    <property type="entry name" value="Arginase/deacetylase"/>
    <property type="match status" value="1"/>
</dbReference>
<dbReference type="PANTHER" id="PTHR10625">
    <property type="entry name" value="HISTONE DEACETYLASE HDAC1-RELATED"/>
    <property type="match status" value="1"/>
</dbReference>
<reference evidence="2" key="2">
    <citation type="journal article" date="2014" name="ISME J.">
        <title>Microbial stratification in low pH oxic and suboxic macroscopic growths along an acid mine drainage.</title>
        <authorList>
            <person name="Mendez-Garcia C."/>
            <person name="Mesa V."/>
            <person name="Sprenger R.R."/>
            <person name="Richter M."/>
            <person name="Diez M.S."/>
            <person name="Solano J."/>
            <person name="Bargiela R."/>
            <person name="Golyshina O.V."/>
            <person name="Manteca A."/>
            <person name="Ramos J.L."/>
            <person name="Gallego J.R."/>
            <person name="Llorente I."/>
            <person name="Martins Dos Santos V.A."/>
            <person name="Jensen O.N."/>
            <person name="Pelaez A.I."/>
            <person name="Sanchez J."/>
            <person name="Ferrer M."/>
        </authorList>
    </citation>
    <scope>NUCLEOTIDE SEQUENCE</scope>
</reference>
<evidence type="ECO:0000259" key="1">
    <source>
        <dbReference type="Pfam" id="PF00850"/>
    </source>
</evidence>
<dbReference type="InterPro" id="IPR023696">
    <property type="entry name" value="Ureohydrolase_dom_sf"/>
</dbReference>
<feature type="non-terminal residue" evidence="2">
    <location>
        <position position="1"/>
    </location>
</feature>
<sequence length="78" mass="8331">YVDAQRSELILLQCGADSLTGDPITHLAYTEAAHAHAATRLRALADRHCAGRLLAMGGGGYDRGNLARAWTRVVEALT</sequence>
<dbReference type="GO" id="GO:0040029">
    <property type="term" value="P:epigenetic regulation of gene expression"/>
    <property type="evidence" value="ECO:0007669"/>
    <property type="project" value="TreeGrafter"/>
</dbReference>
<dbReference type="InterPro" id="IPR023801">
    <property type="entry name" value="His_deacetylse_dom"/>
</dbReference>